<dbReference type="Pfam" id="PF02316">
    <property type="entry name" value="HTH_Tnp_Mu_1"/>
    <property type="match status" value="1"/>
</dbReference>
<organism evidence="3 4">
    <name type="scientific">Methylocystis rosea</name>
    <dbReference type="NCBI Taxonomy" id="173366"/>
    <lineage>
        <taxon>Bacteria</taxon>
        <taxon>Pseudomonadati</taxon>
        <taxon>Pseudomonadota</taxon>
        <taxon>Alphaproteobacteria</taxon>
        <taxon>Hyphomicrobiales</taxon>
        <taxon>Methylocystaceae</taxon>
        <taxon>Methylocystis</taxon>
    </lineage>
</organism>
<dbReference type="InterPro" id="IPR012337">
    <property type="entry name" value="RNaseH-like_sf"/>
</dbReference>
<reference evidence="3 4" key="1">
    <citation type="submission" date="2018-11" db="EMBL/GenBank/DDBJ databases">
        <title>Genome squencing of methanotrophic bacteria isolated from alkaline groundwater in Korea.</title>
        <authorList>
            <person name="Nguyen L.N."/>
        </authorList>
    </citation>
    <scope>NUCLEOTIDE SEQUENCE [LARGE SCALE GENOMIC DNA]</scope>
    <source>
        <strain evidence="3 4">GW6</strain>
    </source>
</reference>
<feature type="domain" description="Integrase catalytic" evidence="1">
    <location>
        <begin position="265"/>
        <end position="463"/>
    </location>
</feature>
<dbReference type="InterPro" id="IPR036388">
    <property type="entry name" value="WH-like_DNA-bd_sf"/>
</dbReference>
<dbReference type="Gene3D" id="3.30.420.10">
    <property type="entry name" value="Ribonuclease H-like superfamily/Ribonuclease H"/>
    <property type="match status" value="1"/>
</dbReference>
<dbReference type="KEGG" id="mros:EHO51_16095"/>
<feature type="domain" description="HTH Mu-type" evidence="2">
    <location>
        <begin position="3"/>
        <end position="74"/>
    </location>
</feature>
<dbReference type="InterPro" id="IPR003314">
    <property type="entry name" value="Mu-type_HTH"/>
</dbReference>
<dbReference type="PANTHER" id="PTHR35004:SF7">
    <property type="entry name" value="INTEGRASE PROTEIN"/>
    <property type="match status" value="1"/>
</dbReference>
<name>A0A3G8MAB2_9HYPH</name>
<accession>A0A3G8MAB2</accession>
<dbReference type="PROSITE" id="PS51702">
    <property type="entry name" value="HTH_MU"/>
    <property type="match status" value="1"/>
</dbReference>
<dbReference type="InterPro" id="IPR015378">
    <property type="entry name" value="Transposase-like_Mu_C"/>
</dbReference>
<evidence type="ECO:0000313" key="4">
    <source>
        <dbReference type="Proteomes" id="UP000273982"/>
    </source>
</evidence>
<proteinExistence type="predicted"/>
<dbReference type="SUPFAM" id="SSF53098">
    <property type="entry name" value="Ribonuclease H-like"/>
    <property type="match status" value="1"/>
</dbReference>
<dbReference type="EMBL" id="CP034086">
    <property type="protein sequence ID" value="AZG78130.1"/>
    <property type="molecule type" value="Genomic_DNA"/>
</dbReference>
<dbReference type="GO" id="GO:0015074">
    <property type="term" value="P:DNA integration"/>
    <property type="evidence" value="ECO:0007669"/>
    <property type="project" value="InterPro"/>
</dbReference>
<dbReference type="SUPFAM" id="SSF46955">
    <property type="entry name" value="Putative DNA-binding domain"/>
    <property type="match status" value="1"/>
</dbReference>
<dbReference type="PANTHER" id="PTHR35004">
    <property type="entry name" value="TRANSPOSASE RV3428C-RELATED"/>
    <property type="match status" value="1"/>
</dbReference>
<dbReference type="Pfam" id="PF09299">
    <property type="entry name" value="Mu-transpos_C"/>
    <property type="match status" value="1"/>
</dbReference>
<dbReference type="InterPro" id="IPR009061">
    <property type="entry name" value="DNA-bd_dom_put_sf"/>
</dbReference>
<dbReference type="InterPro" id="IPR001584">
    <property type="entry name" value="Integrase_cat-core"/>
</dbReference>
<dbReference type="InterPro" id="IPR036397">
    <property type="entry name" value="RNaseH_sf"/>
</dbReference>
<gene>
    <name evidence="3" type="ORF">EHO51_16095</name>
</gene>
<evidence type="ECO:0000259" key="2">
    <source>
        <dbReference type="PROSITE" id="PS51702"/>
    </source>
</evidence>
<protein>
    <submittedName>
        <fullName evidence="3">Integrase</fullName>
    </submittedName>
</protein>
<dbReference type="Gene3D" id="1.10.10.10">
    <property type="entry name" value="Winged helix-like DNA-binding domain superfamily/Winged helix DNA-binding domain"/>
    <property type="match status" value="1"/>
</dbReference>
<evidence type="ECO:0000259" key="1">
    <source>
        <dbReference type="PROSITE" id="PS50994"/>
    </source>
</evidence>
<dbReference type="AlphaFoldDB" id="A0A3G8MAB2"/>
<dbReference type="Pfam" id="PF00665">
    <property type="entry name" value="rve"/>
    <property type="match status" value="1"/>
</dbReference>
<dbReference type="PROSITE" id="PS50994">
    <property type="entry name" value="INTEGRASE"/>
    <property type="match status" value="1"/>
</dbReference>
<evidence type="ECO:0000313" key="3">
    <source>
        <dbReference type="EMBL" id="AZG78130.1"/>
    </source>
</evidence>
<dbReference type="RefSeq" id="WP_124739721.1">
    <property type="nucleotide sequence ID" value="NZ_CP034086.1"/>
</dbReference>
<dbReference type="GO" id="GO:0003677">
    <property type="term" value="F:DNA binding"/>
    <property type="evidence" value="ECO:0007669"/>
    <property type="project" value="InterPro"/>
</dbReference>
<dbReference type="Proteomes" id="UP000273982">
    <property type="component" value="Chromosome"/>
</dbReference>
<sequence>MRDWLSAQDLASLALPGLPATERGWRDYAEREGWLAQNDKVRARQGRGGGLEFHMDLLPSATLAAYVAKHVGAVDLKAECFSPLETSAANDAQLTLPAVESRDARLALLAAADRLARDGAMSRNFADRAFVALYRMEKIEVAPWVRQAIPVVTPRTLRHWRTLKLRNGISRLGVDKGAARRGKGALESGEQGKVRAFLLAAIAKQPHLTSDHLKALCEDKFPSINGVSLRSFQRLRAKIEREDKVLLTKATNPDAFKSKYRLTGSNSHPVSRLNELWQIDASPADVMCVDGRHSVYLCVDIFSRRLIVYVSKTPRAEAVALLIRRAILAWGVPERVHTDNGSDFTAKSTQRLFAALGIEVELSRPFQPQEKGHVERAVRTFQHDLAPLIEGFIGHNVGDRKVIEERRAFSQRLGLDDAGAMKPKYAGAELQGICDDWARGRYANRPHSGLNGATPFEIAAAFDGVVRRIDDVRALDLLLAPIAGGDGTRIVTKKGVRIDHSYYLAPNVMPETRVFVRMDPEDMGRAWLFSEDGAEFLGEAICPELAGIDPKAAVMEARAQQKRLLEESAAQLRADMRQIKARDMVDVIVRKAAKDAGKLVEFPKREESYTTAGLEAAGEAAGKVQASPLPNSNQFVDAKSEVAPVHHLPETRQQRFRRARELEARLENNERLSNEEALWLGGYQVGAEYHAMKEMFEEFGESALR</sequence>